<evidence type="ECO:0000256" key="4">
    <source>
        <dbReference type="ARBA" id="ARBA00023136"/>
    </source>
</evidence>
<proteinExistence type="predicted"/>
<dbReference type="GO" id="GO:0031293">
    <property type="term" value="P:membrane protein intracellular domain proteolysis"/>
    <property type="evidence" value="ECO:0007669"/>
    <property type="project" value="TreeGrafter"/>
</dbReference>
<dbReference type="GO" id="GO:0012505">
    <property type="term" value="C:endomembrane system"/>
    <property type="evidence" value="ECO:0007669"/>
    <property type="project" value="UniProtKB-SubCell"/>
</dbReference>
<organism evidence="9 10">
    <name type="scientific">Vitrella brassicaformis (strain CCMP3155)</name>
    <dbReference type="NCBI Taxonomy" id="1169540"/>
    <lineage>
        <taxon>Eukaryota</taxon>
        <taxon>Sar</taxon>
        <taxon>Alveolata</taxon>
        <taxon>Colpodellida</taxon>
        <taxon>Vitrellaceae</taxon>
        <taxon>Vitrella</taxon>
    </lineage>
</organism>
<evidence type="ECO:0000313" key="10">
    <source>
        <dbReference type="Proteomes" id="UP000041254"/>
    </source>
</evidence>
<dbReference type="VEuPathDB" id="CryptoDB:Vbra_15391"/>
<feature type="domain" description="Peptidase M50" evidence="8">
    <location>
        <begin position="117"/>
        <end position="532"/>
    </location>
</feature>
<evidence type="ECO:0000256" key="6">
    <source>
        <dbReference type="SAM" id="MobiDB-lite"/>
    </source>
</evidence>
<feature type="compositionally biased region" description="Polar residues" evidence="6">
    <location>
        <begin position="312"/>
        <end position="321"/>
    </location>
</feature>
<sequence>MAWHIKLKQWTFLFVSTGLLITVRRCTRVGRKAWRAWFTLGTVVFFVCTIGGMGLLTFFSVGQMSFIYGHLLTTTRALSSTATSMPTVSITAATPSIELTPLVPGWTLPVGWTIPLLVAALLALAVHELGHAAAALAEDPYSASKFGAGVERGIPLAFVQLEQERLSMMSQPAQLRVTAGGVFHNVVLCLLTCVLLIAAVGFLPAAPASCQPVPAHGWGLFFRPAALPIVTYVHPQSPVRGTVSAGDQIRAIGGVSLEREQLVASHGWDPFISTNAFLLDALSTHMPPAASQTNTYCLPVHMFTHTPPAAAVNTSQHSGGSSDDAALSPDVPASDEGGHAHLRAPGKKPVDGHQQGEGEDGSSVCFRRVVDGNATSAAAEANATVAGDGDVLCLAPTDAAQLLKDWQVYPAAPAAAPNVGEEWPWSPCEGREGRVACRLDGADYSQLIAVQTDRMTFVYTGSFEDFLHAVGPLSYSAPHIAALARSPFFWWISRILLGFSWLLISISLFLAVINALPSTLPLDGHKFWHLLLIGPLHYTPVPLHAPTADNDSDTEADTGIQLGEAPSLAYDSLENGRASAGRGGRIDRRLFRVLQWLGTVLLVMVVALAIAKEIIKVVVV</sequence>
<keyword evidence="10" id="KW-1185">Reference proteome</keyword>
<dbReference type="InParanoid" id="A0A0G4FGX5"/>
<keyword evidence="3 7" id="KW-1133">Transmembrane helix</keyword>
<dbReference type="PANTHER" id="PTHR13325">
    <property type="entry name" value="PROTEASE M50 MEMBRANE-BOUND TRANSCRIPTION FACTOR SITE 2 PROTEASE"/>
    <property type="match status" value="1"/>
</dbReference>
<evidence type="ECO:0000256" key="7">
    <source>
        <dbReference type="SAM" id="Phobius"/>
    </source>
</evidence>
<dbReference type="PANTHER" id="PTHR13325:SF3">
    <property type="entry name" value="MEMBRANE-BOUND TRANSCRIPTION FACTOR SITE-2 PROTEASE"/>
    <property type="match status" value="1"/>
</dbReference>
<dbReference type="Pfam" id="PF02163">
    <property type="entry name" value="Peptidase_M50"/>
    <property type="match status" value="1"/>
</dbReference>
<feature type="transmembrane region" description="Helical" evidence="7">
    <location>
        <begin position="177"/>
        <end position="203"/>
    </location>
</feature>
<dbReference type="Proteomes" id="UP000041254">
    <property type="component" value="Unassembled WGS sequence"/>
</dbReference>
<protein>
    <recommendedName>
        <fullName evidence="5">Endopeptidase S2P</fullName>
    </recommendedName>
</protein>
<dbReference type="GO" id="GO:0016020">
    <property type="term" value="C:membrane"/>
    <property type="evidence" value="ECO:0007669"/>
    <property type="project" value="InterPro"/>
</dbReference>
<keyword evidence="4 7" id="KW-0472">Membrane</keyword>
<reference evidence="9 10" key="1">
    <citation type="submission" date="2014-11" db="EMBL/GenBank/DDBJ databases">
        <authorList>
            <person name="Zhu J."/>
            <person name="Qi W."/>
            <person name="Song R."/>
        </authorList>
    </citation>
    <scope>NUCLEOTIDE SEQUENCE [LARGE SCALE GENOMIC DNA]</scope>
</reference>
<dbReference type="STRING" id="1169540.A0A0G4FGX5"/>
<evidence type="ECO:0000256" key="5">
    <source>
        <dbReference type="ARBA" id="ARBA00032658"/>
    </source>
</evidence>
<dbReference type="AlphaFoldDB" id="A0A0G4FGX5"/>
<dbReference type="InterPro" id="IPR001193">
    <property type="entry name" value="MBTPS2"/>
</dbReference>
<name>A0A0G4FGX5_VITBC</name>
<evidence type="ECO:0000313" key="9">
    <source>
        <dbReference type="EMBL" id="CEM12660.1"/>
    </source>
</evidence>
<evidence type="ECO:0000256" key="1">
    <source>
        <dbReference type="ARBA" id="ARBA00004127"/>
    </source>
</evidence>
<keyword evidence="2 7" id="KW-0812">Transmembrane</keyword>
<feature type="transmembrane region" description="Helical" evidence="7">
    <location>
        <begin position="488"/>
        <end position="516"/>
    </location>
</feature>
<feature type="transmembrane region" description="Helical" evidence="7">
    <location>
        <begin position="36"/>
        <end position="59"/>
    </location>
</feature>
<dbReference type="GO" id="GO:1905897">
    <property type="term" value="P:regulation of response to endoplasmic reticulum stress"/>
    <property type="evidence" value="ECO:0007669"/>
    <property type="project" value="TreeGrafter"/>
</dbReference>
<dbReference type="EMBL" id="CDMY01000436">
    <property type="protein sequence ID" value="CEM12660.1"/>
    <property type="molecule type" value="Genomic_DNA"/>
</dbReference>
<gene>
    <name evidence="9" type="ORF">Vbra_15391</name>
</gene>
<dbReference type="GO" id="GO:0004222">
    <property type="term" value="F:metalloendopeptidase activity"/>
    <property type="evidence" value="ECO:0007669"/>
    <property type="project" value="InterPro"/>
</dbReference>
<dbReference type="InterPro" id="IPR008915">
    <property type="entry name" value="Peptidase_M50"/>
</dbReference>
<accession>A0A0G4FGX5</accession>
<evidence type="ECO:0000256" key="3">
    <source>
        <dbReference type="ARBA" id="ARBA00022989"/>
    </source>
</evidence>
<evidence type="ECO:0000256" key="2">
    <source>
        <dbReference type="ARBA" id="ARBA00022692"/>
    </source>
</evidence>
<feature type="region of interest" description="Disordered" evidence="6">
    <location>
        <begin position="310"/>
        <end position="363"/>
    </location>
</feature>
<feature type="transmembrane region" description="Helical" evidence="7">
    <location>
        <begin position="593"/>
        <end position="611"/>
    </location>
</feature>
<comment type="subcellular location">
    <subcellularLocation>
        <location evidence="1">Endomembrane system</location>
        <topology evidence="1">Multi-pass membrane protein</topology>
    </subcellularLocation>
</comment>
<evidence type="ECO:0000259" key="8">
    <source>
        <dbReference type="Pfam" id="PF02163"/>
    </source>
</evidence>
<dbReference type="GO" id="GO:0005737">
    <property type="term" value="C:cytoplasm"/>
    <property type="evidence" value="ECO:0007669"/>
    <property type="project" value="TreeGrafter"/>
</dbReference>